<evidence type="ECO:0000313" key="7">
    <source>
        <dbReference type="Proteomes" id="UP001209878"/>
    </source>
</evidence>
<dbReference type="Pfam" id="PF01398">
    <property type="entry name" value="JAB"/>
    <property type="match status" value="1"/>
</dbReference>
<dbReference type="CDD" id="cd08065">
    <property type="entry name" value="MPN_eIF3h"/>
    <property type="match status" value="1"/>
</dbReference>
<keyword evidence="2 4" id="KW-0396">Initiation factor</keyword>
<organism evidence="6 7">
    <name type="scientific">Ridgeia piscesae</name>
    <name type="common">Tubeworm</name>
    <dbReference type="NCBI Taxonomy" id="27915"/>
    <lineage>
        <taxon>Eukaryota</taxon>
        <taxon>Metazoa</taxon>
        <taxon>Spiralia</taxon>
        <taxon>Lophotrochozoa</taxon>
        <taxon>Annelida</taxon>
        <taxon>Polychaeta</taxon>
        <taxon>Sedentaria</taxon>
        <taxon>Canalipalpata</taxon>
        <taxon>Sabellida</taxon>
        <taxon>Siboglinidae</taxon>
        <taxon>Ridgeia</taxon>
    </lineage>
</organism>
<gene>
    <name evidence="6" type="ORF">NP493_1125g00027</name>
</gene>
<evidence type="ECO:0000256" key="4">
    <source>
        <dbReference type="HAMAP-Rule" id="MF_03007"/>
    </source>
</evidence>
<dbReference type="InterPro" id="IPR037518">
    <property type="entry name" value="MPN"/>
</dbReference>
<evidence type="ECO:0000256" key="2">
    <source>
        <dbReference type="ARBA" id="ARBA00022540"/>
    </source>
</evidence>
<dbReference type="EMBL" id="JAODUO010001125">
    <property type="protein sequence ID" value="KAK2170926.1"/>
    <property type="molecule type" value="Genomic_DNA"/>
</dbReference>
<dbReference type="GO" id="GO:0005852">
    <property type="term" value="C:eukaryotic translation initiation factor 3 complex"/>
    <property type="evidence" value="ECO:0007669"/>
    <property type="project" value="UniProtKB-UniRule"/>
</dbReference>
<dbReference type="Pfam" id="PF19445">
    <property type="entry name" value="eIF3h_C"/>
    <property type="match status" value="1"/>
</dbReference>
<dbReference type="FunFam" id="3.40.140.10:FF:000045">
    <property type="entry name" value="Eukaryotic translation initiation factor 3 subunit H"/>
    <property type="match status" value="1"/>
</dbReference>
<name>A0AAD9KGJ2_RIDPI</name>
<dbReference type="InterPro" id="IPR050242">
    <property type="entry name" value="JAMM_MPN+_peptidase_M67A"/>
</dbReference>
<dbReference type="SMART" id="SM00232">
    <property type="entry name" value="JAB_MPN"/>
    <property type="match status" value="1"/>
</dbReference>
<dbReference type="Gene3D" id="3.40.140.10">
    <property type="entry name" value="Cytidine Deaminase, domain 2"/>
    <property type="match status" value="1"/>
</dbReference>
<dbReference type="GO" id="GO:0001732">
    <property type="term" value="P:formation of cytoplasmic translation initiation complex"/>
    <property type="evidence" value="ECO:0007669"/>
    <property type="project" value="UniProtKB-UniRule"/>
</dbReference>
<comment type="similarity">
    <text evidence="4">Belongs to the eIF-3 subunit H family.</text>
</comment>
<dbReference type="GO" id="GO:0016282">
    <property type="term" value="C:eukaryotic 43S preinitiation complex"/>
    <property type="evidence" value="ECO:0007669"/>
    <property type="project" value="UniProtKB-UniRule"/>
</dbReference>
<dbReference type="HAMAP" id="MF_03007">
    <property type="entry name" value="eIF3h"/>
    <property type="match status" value="1"/>
</dbReference>
<reference evidence="6" key="1">
    <citation type="journal article" date="2023" name="Mol. Biol. Evol.">
        <title>Third-Generation Sequencing Reveals the Adaptive Role of the Epigenome in Three Deep-Sea Polychaetes.</title>
        <authorList>
            <person name="Perez M."/>
            <person name="Aroh O."/>
            <person name="Sun Y."/>
            <person name="Lan Y."/>
            <person name="Juniper S.K."/>
            <person name="Young C.R."/>
            <person name="Angers B."/>
            <person name="Qian P.Y."/>
        </authorList>
    </citation>
    <scope>NUCLEOTIDE SEQUENCE</scope>
    <source>
        <strain evidence="6">R07B-5</strain>
    </source>
</reference>
<evidence type="ECO:0000256" key="3">
    <source>
        <dbReference type="ARBA" id="ARBA00022917"/>
    </source>
</evidence>
<proteinExistence type="inferred from homology"/>
<dbReference type="InterPro" id="IPR045810">
    <property type="entry name" value="eIF3h_C"/>
</dbReference>
<dbReference type="InterPro" id="IPR027524">
    <property type="entry name" value="eIF3h"/>
</dbReference>
<comment type="caution">
    <text evidence="6">The sequence shown here is derived from an EMBL/GenBank/DDBJ whole genome shotgun (WGS) entry which is preliminary data.</text>
</comment>
<dbReference type="GO" id="GO:0003743">
    <property type="term" value="F:translation initiation factor activity"/>
    <property type="evidence" value="ECO:0007669"/>
    <property type="project" value="UniProtKB-UniRule"/>
</dbReference>
<protein>
    <recommendedName>
        <fullName evidence="4">Eukaryotic translation initiation factor 3 subunit H</fullName>
        <shortName evidence="4">eIF3h</shortName>
    </recommendedName>
</protein>
<sequence length="326" mass="37277">MAGRSDSQVEFVQLDGLVVLKMIKHCQEEGAGGMDLVQGVLLGLVENNRLEVTNCFPFPRRTEDDDFDEVTYQMEMMRNLRHVNVDHLHVGWYQSTYYGSFINKNFLDSQFNYQSSIEESIVLIYDPLRTAKGHLTLRALRLTPAIMNLYKEGDFSPESMKKSGVSFEKLFDEVPVVIKNSHLVNATLCELDDVAPNQNKYNYLDLATASVLEKNLQMMIDSIDCLNQDANKFFNYQRQFAKQQQAKQQHILKRQQENAARAARSEPPLPEEDINKLFKPLQAPPRLDPLLWAGQVDSYAAQINSFSTQSFGKLFMAESLHKEPGK</sequence>
<evidence type="ECO:0000256" key="1">
    <source>
        <dbReference type="ARBA" id="ARBA00022490"/>
    </source>
</evidence>
<feature type="domain" description="MPN" evidence="5">
    <location>
        <begin position="12"/>
        <end position="146"/>
    </location>
</feature>
<dbReference type="GO" id="GO:0033290">
    <property type="term" value="C:eukaryotic 48S preinitiation complex"/>
    <property type="evidence" value="ECO:0007669"/>
    <property type="project" value="UniProtKB-UniRule"/>
</dbReference>
<evidence type="ECO:0000313" key="6">
    <source>
        <dbReference type="EMBL" id="KAK2170926.1"/>
    </source>
</evidence>
<keyword evidence="3 4" id="KW-0648">Protein biosynthesis</keyword>
<dbReference type="Proteomes" id="UP001209878">
    <property type="component" value="Unassembled WGS sequence"/>
</dbReference>
<comment type="subcellular location">
    <subcellularLocation>
        <location evidence="4">Cytoplasm</location>
    </subcellularLocation>
</comment>
<evidence type="ECO:0000259" key="5">
    <source>
        <dbReference type="PROSITE" id="PS50249"/>
    </source>
</evidence>
<dbReference type="InterPro" id="IPR000555">
    <property type="entry name" value="JAMM/MPN+_dom"/>
</dbReference>
<comment type="function">
    <text evidence="4">Component of the eukaryotic translation initiation factor 3 (eIF-3) complex, which is involved in protein synthesis of a specialized repertoire of mRNAs and, together with other initiation factors, stimulates binding of mRNA and methionyl-tRNAi to the 40S ribosome. The eIF-3 complex specifically targets and initiates translation of a subset of mRNAs involved in cell proliferation.</text>
</comment>
<dbReference type="PROSITE" id="PS50249">
    <property type="entry name" value="MPN"/>
    <property type="match status" value="1"/>
</dbReference>
<keyword evidence="1 4" id="KW-0963">Cytoplasm</keyword>
<dbReference type="AlphaFoldDB" id="A0AAD9KGJ2"/>
<dbReference type="GO" id="GO:0008237">
    <property type="term" value="F:metallopeptidase activity"/>
    <property type="evidence" value="ECO:0007669"/>
    <property type="project" value="InterPro"/>
</dbReference>
<dbReference type="PANTHER" id="PTHR10410">
    <property type="entry name" value="EUKARYOTIC TRANSLATION INITIATION FACTOR 3 -RELATED"/>
    <property type="match status" value="1"/>
</dbReference>
<accession>A0AAD9KGJ2</accession>
<keyword evidence="7" id="KW-1185">Reference proteome</keyword>
<comment type="subunit">
    <text evidence="4">Component of the eukaryotic translation initiation factor 3 (eIF-3) complex.</text>
</comment>